<feature type="transmembrane region" description="Helical" evidence="1">
    <location>
        <begin position="90"/>
        <end position="111"/>
    </location>
</feature>
<accession>A0ABS7ZZX2</accession>
<dbReference type="RefSeq" id="WP_225687845.1">
    <property type="nucleotide sequence ID" value="NZ_JAERSE020000002.1"/>
</dbReference>
<keyword evidence="1" id="KW-1133">Transmembrane helix</keyword>
<dbReference type="PANTHER" id="PTHR34978:SF3">
    <property type="entry name" value="SLR0241 PROTEIN"/>
    <property type="match status" value="1"/>
</dbReference>
<evidence type="ECO:0000256" key="1">
    <source>
        <dbReference type="SAM" id="Phobius"/>
    </source>
</evidence>
<keyword evidence="4" id="KW-1185">Reference proteome</keyword>
<feature type="transmembrane region" description="Helical" evidence="1">
    <location>
        <begin position="266"/>
        <end position="285"/>
    </location>
</feature>
<feature type="transmembrane region" description="Helical" evidence="1">
    <location>
        <begin position="30"/>
        <end position="51"/>
    </location>
</feature>
<evidence type="ECO:0000259" key="2">
    <source>
        <dbReference type="Pfam" id="PF05569"/>
    </source>
</evidence>
<keyword evidence="1" id="KW-0812">Transmembrane</keyword>
<proteinExistence type="predicted"/>
<comment type="caution">
    <text evidence="3">The sequence shown here is derived from an EMBL/GenBank/DDBJ whole genome shotgun (WGS) entry which is preliminary data.</text>
</comment>
<keyword evidence="1" id="KW-0472">Membrane</keyword>
<dbReference type="Gene3D" id="3.30.1150.10">
    <property type="match status" value="1"/>
</dbReference>
<organism evidence="3 4">
    <name type="scientific">Chryseobacterium tagetis</name>
    <dbReference type="NCBI Taxonomy" id="2801334"/>
    <lineage>
        <taxon>Bacteria</taxon>
        <taxon>Pseudomonadati</taxon>
        <taxon>Bacteroidota</taxon>
        <taxon>Flavobacteriia</taxon>
        <taxon>Flavobacteriales</taxon>
        <taxon>Weeksellaceae</taxon>
        <taxon>Chryseobacterium group</taxon>
        <taxon>Chryseobacterium</taxon>
    </lineage>
</organism>
<reference evidence="3 4" key="1">
    <citation type="submission" date="2021-09" db="EMBL/GenBank/DDBJ databases">
        <title>Genome sequencing and assembly of Chryseobacterium sp. RG1.</title>
        <authorList>
            <person name="Chhetri G."/>
        </authorList>
    </citation>
    <scope>NUCLEOTIDE SEQUENCE [LARGE SCALE GENOMIC DNA]</scope>
    <source>
        <strain evidence="3 4">RG1</strain>
    </source>
</reference>
<dbReference type="PROSITE" id="PS51257">
    <property type="entry name" value="PROKAR_LIPOPROTEIN"/>
    <property type="match status" value="1"/>
</dbReference>
<dbReference type="Pfam" id="PF05569">
    <property type="entry name" value="Peptidase_M56"/>
    <property type="match status" value="1"/>
</dbReference>
<evidence type="ECO:0000313" key="4">
    <source>
        <dbReference type="Proteomes" id="UP000618240"/>
    </source>
</evidence>
<dbReference type="InterPro" id="IPR008756">
    <property type="entry name" value="Peptidase_M56"/>
</dbReference>
<dbReference type="Proteomes" id="UP000618240">
    <property type="component" value="Unassembled WGS sequence"/>
</dbReference>
<evidence type="ECO:0000313" key="3">
    <source>
        <dbReference type="EMBL" id="MCA6067282.1"/>
    </source>
</evidence>
<name>A0ABS7ZZX2_9FLAO</name>
<dbReference type="CDD" id="cd07341">
    <property type="entry name" value="M56_BlaR1_MecR1_like"/>
    <property type="match status" value="1"/>
</dbReference>
<sequence>METIVLKIIICSGILLGCYHLFLAKEKTFVFNRFFLIFALVFSYGVPFITIKTQQKAPAEKIFFQNEEALQTVSYSQIPASQEAFDYTSLILPIYLLVAGILLCKLLFSIYKIKSLKGKKITYKSRTIKILEDNTPPFSFMNTIYISKDYFKEGSIENSIFLHEEIHVKQKHTADVLVTEILKILVWFNPFVYFYKKAIVTNHEFIADEEVIHVNKNIKNYQELILQEILKQQNLSLIHQFNFNNTKKRFIMMTRKNSKFAKAKKYLTIPAFAALAVFFVDKAYAKENSENLMQENKNTFSATPSNDPYSDFKLILEKYSDLLNKKEYAKFEREISSSDRKKLTELYNELTDQQKKETFIVFINPKKFEKNPPSAKDLQDFTNQNKYGLWIDGKKTNNQDLKNYTPTDFSHKFISKRYPNAISKKNPQPYQVDLMTNEYFKKYQQEDSKIIMGFKAEINSVKKDTTTPKTKISAKLEKIKNTNDDNTVTDLAIAPPPPPPAPAENLVQAEFPGGIHELRKQFANKFDTSAFGKDEKGMMKADIYISIDENGKATNIKADGKTPSFNSEATRAIKEVLANKTWTPATADGKPIQTVFKLPLTLNFQ</sequence>
<protein>
    <submittedName>
        <fullName evidence="3">M56 family metallopeptidase</fullName>
    </submittedName>
</protein>
<feature type="domain" description="Peptidase M56" evidence="2">
    <location>
        <begin position="142"/>
        <end position="252"/>
    </location>
</feature>
<feature type="transmembrane region" description="Helical" evidence="1">
    <location>
        <begin position="6"/>
        <end position="23"/>
    </location>
</feature>
<gene>
    <name evidence="3" type="ORF">JI747_008850</name>
</gene>
<dbReference type="PANTHER" id="PTHR34978">
    <property type="entry name" value="POSSIBLE SENSOR-TRANSDUCER PROTEIN BLAR"/>
    <property type="match status" value="1"/>
</dbReference>
<dbReference type="InterPro" id="IPR052173">
    <property type="entry name" value="Beta-lactam_resp_regulator"/>
</dbReference>
<dbReference type="EMBL" id="JAERSE020000002">
    <property type="protein sequence ID" value="MCA6067282.1"/>
    <property type="molecule type" value="Genomic_DNA"/>
</dbReference>